<dbReference type="RefSeq" id="WP_144308578.1">
    <property type="nucleotide sequence ID" value="NZ_VMNK01000003.1"/>
</dbReference>
<dbReference type="AlphaFoldDB" id="A0A557R1N5"/>
<dbReference type="EMBL" id="VMNK01000003">
    <property type="protein sequence ID" value="TVO59073.1"/>
    <property type="molecule type" value="Genomic_DNA"/>
</dbReference>
<evidence type="ECO:0000313" key="2">
    <source>
        <dbReference type="EMBL" id="TVO59073.1"/>
    </source>
</evidence>
<feature type="signal peptide" evidence="1">
    <location>
        <begin position="1"/>
        <end position="20"/>
    </location>
</feature>
<sequence>MRLICCTAALLALATAPALATNDIPKRKPGLWEHAMQMDQLPGYTHRAQVCVGENLDDLARHEAAGRCDKTHVVRVDDRVLIESVCQAEGSKVTTKGSFSGDFASRYAGQLTSTFQPPLNGMASTRMRMEAKWLGPCRPGQKVGDVILPDMPQGMGGIDLNKMMQNLPKIPGR</sequence>
<feature type="chain" id="PRO_5022149792" evidence="1">
    <location>
        <begin position="21"/>
        <end position="173"/>
    </location>
</feature>
<keyword evidence="1" id="KW-0732">Signal</keyword>
<accession>A0A557R1N5</accession>
<dbReference type="InterPro" id="IPR022061">
    <property type="entry name" value="DUF3617"/>
</dbReference>
<gene>
    <name evidence="2" type="ORF">FHP91_05340</name>
</gene>
<evidence type="ECO:0000256" key="1">
    <source>
        <dbReference type="SAM" id="SignalP"/>
    </source>
</evidence>
<comment type="caution">
    <text evidence="2">The sequence shown here is derived from an EMBL/GenBank/DDBJ whole genome shotgun (WGS) entry which is preliminary data.</text>
</comment>
<dbReference type="Pfam" id="PF12276">
    <property type="entry name" value="DUF3617"/>
    <property type="match status" value="1"/>
</dbReference>
<proteinExistence type="predicted"/>
<keyword evidence="3" id="KW-1185">Reference proteome</keyword>
<reference evidence="2 3" key="1">
    <citation type="submission" date="2019-07" db="EMBL/GenBank/DDBJ databases">
        <title>The pathways for chlorine oxyanion respiration interact through the shared metabolite chlorate.</title>
        <authorList>
            <person name="Barnum T.P."/>
            <person name="Cheng Y."/>
            <person name="Hill K.A."/>
            <person name="Lucas L.N."/>
            <person name="Carlson H.K."/>
            <person name="Coates J.D."/>
        </authorList>
    </citation>
    <scope>NUCLEOTIDE SEQUENCE [LARGE SCALE GENOMIC DNA]</scope>
    <source>
        <strain evidence="2 3">SFB-3</strain>
    </source>
</reference>
<dbReference type="OrthoDB" id="9181580at2"/>
<protein>
    <submittedName>
        <fullName evidence="2">DUF3617 family protein</fullName>
    </submittedName>
</protein>
<organism evidence="2 3">
    <name type="scientific">Denitromonas halophila</name>
    <dbReference type="NCBI Taxonomy" id="1629404"/>
    <lineage>
        <taxon>Bacteria</taxon>
        <taxon>Pseudomonadati</taxon>
        <taxon>Pseudomonadota</taxon>
        <taxon>Betaproteobacteria</taxon>
        <taxon>Rhodocyclales</taxon>
        <taxon>Zoogloeaceae</taxon>
        <taxon>Denitromonas</taxon>
    </lineage>
</organism>
<name>A0A557R1N5_9RHOO</name>
<dbReference type="Proteomes" id="UP000319502">
    <property type="component" value="Unassembled WGS sequence"/>
</dbReference>
<evidence type="ECO:0000313" key="3">
    <source>
        <dbReference type="Proteomes" id="UP000319502"/>
    </source>
</evidence>